<reference evidence="2" key="1">
    <citation type="journal article" date="2014" name="Proc. Natl. Acad. Sci. U.S.A.">
        <title>Extensive sampling of basidiomycete genomes demonstrates inadequacy of the white-rot/brown-rot paradigm for wood decay fungi.</title>
        <authorList>
            <person name="Riley R."/>
            <person name="Salamov A.A."/>
            <person name="Brown D.W."/>
            <person name="Nagy L.G."/>
            <person name="Floudas D."/>
            <person name="Held B.W."/>
            <person name="Levasseur A."/>
            <person name="Lombard V."/>
            <person name="Morin E."/>
            <person name="Otillar R."/>
            <person name="Lindquist E.A."/>
            <person name="Sun H."/>
            <person name="LaButti K.M."/>
            <person name="Schmutz J."/>
            <person name="Jabbour D."/>
            <person name="Luo H."/>
            <person name="Baker S.E."/>
            <person name="Pisabarro A.G."/>
            <person name="Walton J.D."/>
            <person name="Blanchette R.A."/>
            <person name="Henrissat B."/>
            <person name="Martin F."/>
            <person name="Cullen D."/>
            <person name="Hibbett D.S."/>
            <person name="Grigoriev I.V."/>
        </authorList>
    </citation>
    <scope>NUCLEOTIDE SEQUENCE [LARGE SCALE GENOMIC DNA]</scope>
    <source>
        <strain evidence="2">MUCL 33604</strain>
    </source>
</reference>
<dbReference type="HOGENOM" id="CLU_1652396_0_0_1"/>
<dbReference type="Proteomes" id="UP000027265">
    <property type="component" value="Unassembled WGS sequence"/>
</dbReference>
<name>A0A067PRB9_9AGAM</name>
<accession>A0A067PRB9</accession>
<evidence type="ECO:0000313" key="1">
    <source>
        <dbReference type="EMBL" id="KDQ57314.1"/>
    </source>
</evidence>
<keyword evidence="2" id="KW-1185">Reference proteome</keyword>
<sequence length="160" mass="18827">MESDRSKHPEAFFRSLMLVSDVRLQVGVFHPNGHLGPFFIIVERPMSRPNRKVIMEDHICVAILERVNNPLRGDQIRIGYKQQAICCDGLSTIQNETMSMRRFENRFRFRRRFDTLSSRRFDTLPSRQCETRPSQPKGTPINKRYFVCEAFRVDPLDLPL</sequence>
<evidence type="ECO:0000313" key="2">
    <source>
        <dbReference type="Proteomes" id="UP000027265"/>
    </source>
</evidence>
<dbReference type="AlphaFoldDB" id="A0A067PRB9"/>
<organism evidence="1 2">
    <name type="scientific">Jaapia argillacea MUCL 33604</name>
    <dbReference type="NCBI Taxonomy" id="933084"/>
    <lineage>
        <taxon>Eukaryota</taxon>
        <taxon>Fungi</taxon>
        <taxon>Dikarya</taxon>
        <taxon>Basidiomycota</taxon>
        <taxon>Agaricomycotina</taxon>
        <taxon>Agaricomycetes</taxon>
        <taxon>Agaricomycetidae</taxon>
        <taxon>Jaapiales</taxon>
        <taxon>Jaapiaceae</taxon>
        <taxon>Jaapia</taxon>
    </lineage>
</organism>
<dbReference type="InParanoid" id="A0A067PRB9"/>
<proteinExistence type="predicted"/>
<gene>
    <name evidence="1" type="ORF">JAAARDRAFT_35939</name>
</gene>
<protein>
    <submittedName>
        <fullName evidence="1">Uncharacterized protein</fullName>
    </submittedName>
</protein>
<dbReference type="EMBL" id="KL197720">
    <property type="protein sequence ID" value="KDQ57314.1"/>
    <property type="molecule type" value="Genomic_DNA"/>
</dbReference>